<reference evidence="20" key="1">
    <citation type="journal article" date="2013" name="Proc. Natl. Acad. Sci. U.S.A.">
        <title>Improving the coverage of the cyanobacterial phylum using diversity-driven genome sequencing.</title>
        <authorList>
            <person name="Shih P.M."/>
            <person name="Wu D."/>
            <person name="Latifi A."/>
            <person name="Axen S.D."/>
            <person name="Fewer D.P."/>
            <person name="Talla E."/>
            <person name="Calteau A."/>
            <person name="Cai F."/>
            <person name="Tandeau de Marsac N."/>
            <person name="Rippka R."/>
            <person name="Herdman M."/>
            <person name="Sivonen K."/>
            <person name="Coursin T."/>
            <person name="Laurent T."/>
            <person name="Goodwin L."/>
            <person name="Nolan M."/>
            <person name="Davenport K.W."/>
            <person name="Han C.S."/>
            <person name="Rubin E.M."/>
            <person name="Eisen J.A."/>
            <person name="Woyke T."/>
            <person name="Gugger M."/>
            <person name="Kerfeld C.A."/>
        </authorList>
    </citation>
    <scope>NUCLEOTIDE SEQUENCE [LARGE SCALE GENOMIC DNA]</scope>
    <source>
        <strain evidence="20">ATCC 29371 / PCC 7437</strain>
    </source>
</reference>
<dbReference type="eggNOG" id="COG0308">
    <property type="taxonomic scope" value="Bacteria"/>
</dbReference>
<dbReference type="InterPro" id="IPR050344">
    <property type="entry name" value="Peptidase_M1_aminopeptidases"/>
</dbReference>
<dbReference type="KEGG" id="scs:Sta7437_3558"/>
<dbReference type="OrthoDB" id="100605at2"/>
<dbReference type="GO" id="GO:0008270">
    <property type="term" value="F:zinc ion binding"/>
    <property type="evidence" value="ECO:0007669"/>
    <property type="project" value="InterPro"/>
</dbReference>
<keyword evidence="10" id="KW-0605">Phycobilisome</keyword>
<dbReference type="InterPro" id="IPR011989">
    <property type="entry name" value="ARM-like"/>
</dbReference>
<name>K9XY82_STAC7</name>
<dbReference type="Pfam" id="PF01433">
    <property type="entry name" value="Peptidase_M1"/>
    <property type="match status" value="1"/>
</dbReference>
<evidence type="ECO:0000256" key="16">
    <source>
        <dbReference type="SAM" id="Coils"/>
    </source>
</evidence>
<dbReference type="SUPFAM" id="SSF48371">
    <property type="entry name" value="ARM repeat"/>
    <property type="match status" value="1"/>
</dbReference>
<dbReference type="InterPro" id="IPR014782">
    <property type="entry name" value="Peptidase_M1_dom"/>
</dbReference>
<evidence type="ECO:0000256" key="4">
    <source>
        <dbReference type="ARBA" id="ARBA00012564"/>
    </source>
</evidence>
<dbReference type="SUPFAM" id="SSF55486">
    <property type="entry name" value="Metalloproteases ('zincins'), catalytic domain"/>
    <property type="match status" value="1"/>
</dbReference>
<dbReference type="GO" id="GO:0016285">
    <property type="term" value="F:alanyl aminopeptidase activity"/>
    <property type="evidence" value="ECO:0007669"/>
    <property type="project" value="UniProtKB-EC"/>
</dbReference>
<dbReference type="HOGENOM" id="CLU_014298_0_1_3"/>
<evidence type="ECO:0000256" key="9">
    <source>
        <dbReference type="ARBA" id="ARBA00022723"/>
    </source>
</evidence>
<protein>
    <recommendedName>
        <fullName evidence="5">Aminopeptidase N</fullName>
        <ecNumber evidence="4">3.4.11.2</ecNumber>
    </recommendedName>
    <alternativeName>
        <fullName evidence="14">Alanine aminopeptidase</fullName>
    </alternativeName>
    <alternativeName>
        <fullName evidence="15">Lysyl aminopeptidase</fullName>
    </alternativeName>
</protein>
<dbReference type="InterPro" id="IPR042097">
    <property type="entry name" value="Aminopeptidase_N-like_N_sf"/>
</dbReference>
<sequence>MLHSAFDAETTRKSFELPGAKPHYNPDRPGQVQDIFLDLVLDLPNQSFQGICTITLMPIRSGIKQLTLDAVDLQIESVAIAGVSQPFDYDGEQLKIELIEATTTANLEIAIAYKVDHPQRGLYFISPTENYPNKPTQVWTQGEDEDSRFWFPCFDYPGQLATSEIRVRVPKKFMAISNGELVNTEEVGEDKIYHWQQKQVHPTYLMTLAVGDFAELKDEWNGIPITYYVEKEREADGQRSMGKTPRMMEFLTQKYGYLYPFPKYAQVCVDDFIFGGMENTSTTLLTDRCLLDQRASLDNMRTESLVLHELAHQWFGDLVVIKHWSHAWIKEGMASYAEVLWTEYEYGKDDAAYYLLGEARSYLDEDSSRYRRPIVTNIYREAIELYDRHLYEKGACVYHMIRAILGDELFDRAIATFVQNNAHQTVETIDLLRAIDQATGYNLAFLFDQYVFRGGHPDYKVAYSWDGDSNLATLTVTQTQGKDNSKDLFDLKIPVAFGYIVETLLRTLREHETSLQDQSSLQTFTLRIHQQEQSFYFPLEKKPDFVSFDVGNNFLKTVTLEYPLPELKNQLQYDPDPISRISAAIALGKKGGIEAIKALEQSLTNDSFWGVRLEVAKQLGKITLHQAAEALIPGLQDSDARVRGAAIEALSNFQTIQAYDTIKQALEQGDPSYYTEATSARCLGSMVTGNLKDKTTETITLLQQILEQRAGWNEVVRGGAIAGLSQMKTSPVAADTIIEYTKSGVPQPLRLAAIRALGTISTGQTPDKVEEILAQLKSLSGESFFLTQVAVASALGQMQTPSAIALLHTLASQSPDGRVKRIAEEAVEKVQKNLGGDKAIQELRQEIEQLKAENLDLKSRLTKLETTAN</sequence>
<dbReference type="STRING" id="111780.Sta7437_3558"/>
<accession>K9XY82</accession>
<dbReference type="PRINTS" id="PR00756">
    <property type="entry name" value="ALADIPTASE"/>
</dbReference>
<organism evidence="19 20">
    <name type="scientific">Stanieria cyanosphaera (strain ATCC 29371 / PCC 7437)</name>
    <dbReference type="NCBI Taxonomy" id="111780"/>
    <lineage>
        <taxon>Bacteria</taxon>
        <taxon>Bacillati</taxon>
        <taxon>Cyanobacteriota</taxon>
        <taxon>Cyanophyceae</taxon>
        <taxon>Pleurocapsales</taxon>
        <taxon>Dermocarpellaceae</taxon>
        <taxon>Stanieria</taxon>
    </lineage>
</organism>
<dbReference type="PATRIC" id="fig|111780.3.peg.3685"/>
<proteinExistence type="inferred from homology"/>
<keyword evidence="11 19" id="KW-0378">Hydrolase</keyword>
<dbReference type="Proteomes" id="UP000010473">
    <property type="component" value="Chromosome"/>
</dbReference>
<dbReference type="CDD" id="cd09603">
    <property type="entry name" value="M1_APN_like"/>
    <property type="match status" value="1"/>
</dbReference>
<dbReference type="PANTHER" id="PTHR11533:SF174">
    <property type="entry name" value="PUROMYCIN-SENSITIVE AMINOPEPTIDASE-RELATED"/>
    <property type="match status" value="1"/>
</dbReference>
<dbReference type="GO" id="GO:0005615">
    <property type="term" value="C:extracellular space"/>
    <property type="evidence" value="ECO:0007669"/>
    <property type="project" value="TreeGrafter"/>
</dbReference>
<evidence type="ECO:0000256" key="2">
    <source>
        <dbReference type="ARBA" id="ARBA00001947"/>
    </source>
</evidence>
<evidence type="ECO:0000256" key="10">
    <source>
        <dbReference type="ARBA" id="ARBA00022738"/>
    </source>
</evidence>
<keyword evidence="13" id="KW-0482">Metalloprotease</keyword>
<evidence type="ECO:0000256" key="12">
    <source>
        <dbReference type="ARBA" id="ARBA00022833"/>
    </source>
</evidence>
<dbReference type="Gene3D" id="1.25.10.10">
    <property type="entry name" value="Leucine-rich Repeat Variant"/>
    <property type="match status" value="2"/>
</dbReference>
<dbReference type="FunFam" id="1.10.390.10:FF:000013">
    <property type="entry name" value="Aminopeptidase N"/>
    <property type="match status" value="1"/>
</dbReference>
<evidence type="ECO:0000256" key="15">
    <source>
        <dbReference type="ARBA" id="ARBA00031533"/>
    </source>
</evidence>
<evidence type="ECO:0000256" key="7">
    <source>
        <dbReference type="ARBA" id="ARBA00022549"/>
    </source>
</evidence>
<dbReference type="Gene3D" id="2.60.40.1730">
    <property type="entry name" value="tricorn interacting facor f3 domain"/>
    <property type="match status" value="1"/>
</dbReference>
<evidence type="ECO:0000256" key="13">
    <source>
        <dbReference type="ARBA" id="ARBA00023049"/>
    </source>
</evidence>
<evidence type="ECO:0000313" key="19">
    <source>
        <dbReference type="EMBL" id="AFZ37056.1"/>
    </source>
</evidence>
<dbReference type="GO" id="GO:0042277">
    <property type="term" value="F:peptide binding"/>
    <property type="evidence" value="ECO:0007669"/>
    <property type="project" value="TreeGrafter"/>
</dbReference>
<dbReference type="eggNOG" id="COG1413">
    <property type="taxonomic scope" value="Bacteria"/>
</dbReference>
<evidence type="ECO:0000259" key="18">
    <source>
        <dbReference type="Pfam" id="PF17900"/>
    </source>
</evidence>
<comment type="cofactor">
    <cofactor evidence="2">
        <name>Zn(2+)</name>
        <dbReference type="ChEBI" id="CHEBI:29105"/>
    </cofactor>
</comment>
<keyword evidence="16" id="KW-0175">Coiled coil</keyword>
<keyword evidence="12" id="KW-0862">Zinc</keyword>
<evidence type="ECO:0000256" key="14">
    <source>
        <dbReference type="ARBA" id="ARBA00029811"/>
    </source>
</evidence>
<dbReference type="RefSeq" id="WP_015194718.1">
    <property type="nucleotide sequence ID" value="NC_019748.1"/>
</dbReference>
<dbReference type="Gene3D" id="1.10.390.10">
    <property type="entry name" value="Neutral Protease Domain 2"/>
    <property type="match status" value="1"/>
</dbReference>
<dbReference type="InterPro" id="IPR027268">
    <property type="entry name" value="Peptidase_M4/M1_CTD_sf"/>
</dbReference>
<dbReference type="InterPro" id="IPR045357">
    <property type="entry name" value="Aminopeptidase_N-like_N"/>
</dbReference>
<keyword evidence="9" id="KW-0479">Metal-binding</keyword>
<dbReference type="InterPro" id="IPR004155">
    <property type="entry name" value="PBS_lyase_HEAT"/>
</dbReference>
<dbReference type="PANTHER" id="PTHR11533">
    <property type="entry name" value="PROTEASE M1 ZINC METALLOPROTEASE"/>
    <property type="match status" value="1"/>
</dbReference>
<dbReference type="Pfam" id="PF17900">
    <property type="entry name" value="Peptidase_M1_N"/>
    <property type="match status" value="1"/>
</dbReference>
<gene>
    <name evidence="19" type="ordered locus">Sta7437_3558</name>
</gene>
<feature type="domain" description="Peptidase M1 membrane alanine aminopeptidase" evidence="17">
    <location>
        <begin position="240"/>
        <end position="450"/>
    </location>
</feature>
<keyword evidence="7" id="KW-0042">Antenna complex</keyword>
<dbReference type="EMBL" id="CP003653">
    <property type="protein sequence ID" value="AFZ37056.1"/>
    <property type="molecule type" value="Genomic_DNA"/>
</dbReference>
<evidence type="ECO:0000256" key="3">
    <source>
        <dbReference type="ARBA" id="ARBA00010136"/>
    </source>
</evidence>
<keyword evidence="6 19" id="KW-0031">Aminopeptidase</keyword>
<evidence type="ECO:0000256" key="8">
    <source>
        <dbReference type="ARBA" id="ARBA00022670"/>
    </source>
</evidence>
<evidence type="ECO:0000259" key="17">
    <source>
        <dbReference type="Pfam" id="PF01433"/>
    </source>
</evidence>
<feature type="coiled-coil region" evidence="16">
    <location>
        <begin position="833"/>
        <end position="867"/>
    </location>
</feature>
<evidence type="ECO:0000256" key="6">
    <source>
        <dbReference type="ARBA" id="ARBA00022438"/>
    </source>
</evidence>
<evidence type="ECO:0000256" key="5">
    <source>
        <dbReference type="ARBA" id="ARBA00015611"/>
    </source>
</evidence>
<dbReference type="Pfam" id="PF13646">
    <property type="entry name" value="HEAT_2"/>
    <property type="match status" value="2"/>
</dbReference>
<dbReference type="GO" id="GO:0030089">
    <property type="term" value="C:phycobilisome"/>
    <property type="evidence" value="ECO:0007669"/>
    <property type="project" value="UniProtKB-KW"/>
</dbReference>
<keyword evidence="20" id="KW-1185">Reference proteome</keyword>
<dbReference type="EC" id="3.4.11.2" evidence="4"/>
<evidence type="ECO:0000256" key="1">
    <source>
        <dbReference type="ARBA" id="ARBA00000098"/>
    </source>
</evidence>
<dbReference type="SMART" id="SM00567">
    <property type="entry name" value="EZ_HEAT"/>
    <property type="match status" value="5"/>
</dbReference>
<comment type="catalytic activity">
    <reaction evidence="1">
        <text>Release of an N-terminal amino acid, Xaa-|-Yaa- from a peptide, amide or arylamide. Xaa is preferably Ala, but may be most amino acids including Pro (slow action). When a terminal hydrophobic residue is followed by a prolyl residue, the two may be released as an intact Xaa-Pro dipeptide.</text>
        <dbReference type="EC" id="3.4.11.2"/>
    </reaction>
</comment>
<dbReference type="GO" id="GO:0043171">
    <property type="term" value="P:peptide catabolic process"/>
    <property type="evidence" value="ECO:0007669"/>
    <property type="project" value="TreeGrafter"/>
</dbReference>
<dbReference type="SUPFAM" id="SSF63737">
    <property type="entry name" value="Leukotriene A4 hydrolase N-terminal domain"/>
    <property type="match status" value="1"/>
</dbReference>
<evidence type="ECO:0000256" key="11">
    <source>
        <dbReference type="ARBA" id="ARBA00022801"/>
    </source>
</evidence>
<dbReference type="GO" id="GO:0005737">
    <property type="term" value="C:cytoplasm"/>
    <property type="evidence" value="ECO:0007669"/>
    <property type="project" value="TreeGrafter"/>
</dbReference>
<evidence type="ECO:0000313" key="20">
    <source>
        <dbReference type="Proteomes" id="UP000010473"/>
    </source>
</evidence>
<keyword evidence="8" id="KW-0645">Protease</keyword>
<feature type="domain" description="Aminopeptidase N-like N-terminal" evidence="18">
    <location>
        <begin position="22"/>
        <end position="205"/>
    </location>
</feature>
<dbReference type="AlphaFoldDB" id="K9XY82"/>
<dbReference type="GO" id="GO:0070006">
    <property type="term" value="F:metalloaminopeptidase activity"/>
    <property type="evidence" value="ECO:0007669"/>
    <property type="project" value="TreeGrafter"/>
</dbReference>
<comment type="similarity">
    <text evidence="3">Belongs to the peptidase M1 family.</text>
</comment>
<dbReference type="InterPro" id="IPR001930">
    <property type="entry name" value="Peptidase_M1"/>
</dbReference>
<dbReference type="GO" id="GO:0006508">
    <property type="term" value="P:proteolysis"/>
    <property type="evidence" value="ECO:0007669"/>
    <property type="project" value="UniProtKB-KW"/>
</dbReference>
<dbReference type="InterPro" id="IPR016024">
    <property type="entry name" value="ARM-type_fold"/>
</dbReference>